<evidence type="ECO:0008006" key="3">
    <source>
        <dbReference type="Google" id="ProtNLM"/>
    </source>
</evidence>
<gene>
    <name evidence="1" type="ORF">CVLEPA_LOCUS16802</name>
</gene>
<organism evidence="1 2">
    <name type="scientific">Clavelina lepadiformis</name>
    <name type="common">Light-bulb sea squirt</name>
    <name type="synonym">Ascidia lepadiformis</name>
    <dbReference type="NCBI Taxonomy" id="159417"/>
    <lineage>
        <taxon>Eukaryota</taxon>
        <taxon>Metazoa</taxon>
        <taxon>Chordata</taxon>
        <taxon>Tunicata</taxon>
        <taxon>Ascidiacea</taxon>
        <taxon>Aplousobranchia</taxon>
        <taxon>Clavelinidae</taxon>
        <taxon>Clavelina</taxon>
    </lineage>
</organism>
<dbReference type="EMBL" id="CAWYQH010000101">
    <property type="protein sequence ID" value="CAK8685693.1"/>
    <property type="molecule type" value="Genomic_DNA"/>
</dbReference>
<sequence length="88" mass="10357">MHLPFETISTNKNVVVYRFLYLESLVDFIYEQGVSLAVRDHSYFLRRNTVFRIIKVCPPGLHVYNWFDKLRLASVRALRNNHSSLTVA</sequence>
<evidence type="ECO:0000313" key="1">
    <source>
        <dbReference type="EMBL" id="CAK8685693.1"/>
    </source>
</evidence>
<accession>A0ABP0G2F1</accession>
<keyword evidence="2" id="KW-1185">Reference proteome</keyword>
<protein>
    <recommendedName>
        <fullName evidence="3">Maturase K</fullName>
    </recommendedName>
</protein>
<dbReference type="Proteomes" id="UP001642483">
    <property type="component" value="Unassembled WGS sequence"/>
</dbReference>
<reference evidence="1 2" key="1">
    <citation type="submission" date="2024-02" db="EMBL/GenBank/DDBJ databases">
        <authorList>
            <person name="Daric V."/>
            <person name="Darras S."/>
        </authorList>
    </citation>
    <scope>NUCLEOTIDE SEQUENCE [LARGE SCALE GENOMIC DNA]</scope>
</reference>
<comment type="caution">
    <text evidence="1">The sequence shown here is derived from an EMBL/GenBank/DDBJ whole genome shotgun (WGS) entry which is preliminary data.</text>
</comment>
<name>A0ABP0G2F1_CLALP</name>
<proteinExistence type="predicted"/>
<evidence type="ECO:0000313" key="2">
    <source>
        <dbReference type="Proteomes" id="UP001642483"/>
    </source>
</evidence>